<sequence length="63" mass="7283">MRTCLFRFCCWRAKTVEPVFGIIKHVLGLQQFSRRGVDDVAGEWTLTNLAWNVKRMNVLSLAV</sequence>
<dbReference type="AlphaFoldDB" id="A0A6C0U5W3"/>
<proteinExistence type="predicted"/>
<feature type="domain" description="Transposase DDE" evidence="1">
    <location>
        <begin position="12"/>
        <end position="56"/>
    </location>
</feature>
<dbReference type="Pfam" id="PF13751">
    <property type="entry name" value="DDE_Tnp_1_6"/>
    <property type="match status" value="1"/>
</dbReference>
<dbReference type="Proteomes" id="UP000477680">
    <property type="component" value="Chromosome"/>
</dbReference>
<name>A0A6C0U5W3_9GAMM</name>
<protein>
    <recommendedName>
        <fullName evidence="1">Transposase DDE domain-containing protein</fullName>
    </recommendedName>
</protein>
<dbReference type="EMBL" id="CP048711">
    <property type="protein sequence ID" value="QIB67582.1"/>
    <property type="molecule type" value="Genomic_DNA"/>
</dbReference>
<reference evidence="2 3" key="1">
    <citation type="submission" date="2020-02" db="EMBL/GenBank/DDBJ databases">
        <title>Genome sequencing for Kineobactrum sp. M2.</title>
        <authorList>
            <person name="Park S.-J."/>
        </authorList>
    </citation>
    <scope>NUCLEOTIDE SEQUENCE [LARGE SCALE GENOMIC DNA]</scope>
    <source>
        <strain evidence="2 3">M2</strain>
    </source>
</reference>
<dbReference type="InterPro" id="IPR025668">
    <property type="entry name" value="Tnp_DDE_dom"/>
</dbReference>
<evidence type="ECO:0000313" key="2">
    <source>
        <dbReference type="EMBL" id="QIB67582.1"/>
    </source>
</evidence>
<accession>A0A6C0U5W3</accession>
<gene>
    <name evidence="2" type="ORF">G3T16_07690</name>
</gene>
<evidence type="ECO:0000313" key="3">
    <source>
        <dbReference type="Proteomes" id="UP000477680"/>
    </source>
</evidence>
<dbReference type="KEGG" id="kim:G3T16_07690"/>
<organism evidence="2 3">
    <name type="scientific">Kineobactrum salinum</name>
    <dbReference type="NCBI Taxonomy" id="2708301"/>
    <lineage>
        <taxon>Bacteria</taxon>
        <taxon>Pseudomonadati</taxon>
        <taxon>Pseudomonadota</taxon>
        <taxon>Gammaproteobacteria</taxon>
        <taxon>Cellvibrionales</taxon>
        <taxon>Halieaceae</taxon>
        <taxon>Kineobactrum</taxon>
    </lineage>
</organism>
<evidence type="ECO:0000259" key="1">
    <source>
        <dbReference type="Pfam" id="PF13751"/>
    </source>
</evidence>
<keyword evidence="3" id="KW-1185">Reference proteome</keyword>